<proteinExistence type="predicted"/>
<reference evidence="1" key="1">
    <citation type="submission" date="2023-04" db="EMBL/GenBank/DDBJ databases">
        <title>Draft Genome sequencing of Naganishia species isolated from polar environments using Oxford Nanopore Technology.</title>
        <authorList>
            <person name="Leo P."/>
            <person name="Venkateswaran K."/>
        </authorList>
    </citation>
    <scope>NUCLEOTIDE SEQUENCE</scope>
    <source>
        <strain evidence="1">DBVPG 5303</strain>
    </source>
</reference>
<name>A0ACC2XIL8_9TREE</name>
<dbReference type="EMBL" id="JASBWV010000012">
    <property type="protein sequence ID" value="KAJ9123486.1"/>
    <property type="molecule type" value="Genomic_DNA"/>
</dbReference>
<protein>
    <submittedName>
        <fullName evidence="1">Uncharacterized protein</fullName>
    </submittedName>
</protein>
<accession>A0ACC2XIL8</accession>
<organism evidence="1 2">
    <name type="scientific">Naganishia onofrii</name>
    <dbReference type="NCBI Taxonomy" id="1851511"/>
    <lineage>
        <taxon>Eukaryota</taxon>
        <taxon>Fungi</taxon>
        <taxon>Dikarya</taxon>
        <taxon>Basidiomycota</taxon>
        <taxon>Agaricomycotina</taxon>
        <taxon>Tremellomycetes</taxon>
        <taxon>Filobasidiales</taxon>
        <taxon>Filobasidiaceae</taxon>
        <taxon>Naganishia</taxon>
    </lineage>
</organism>
<gene>
    <name evidence="1" type="ORF">QFC24_003700</name>
</gene>
<evidence type="ECO:0000313" key="2">
    <source>
        <dbReference type="Proteomes" id="UP001234202"/>
    </source>
</evidence>
<sequence>MSGDQGYTCQRCRQPLLLDASLSDLSQSQYDIIAGSLPPVDKDDDISTSISQLEKLSRIPTHPESKAVYLSTLRDREKQRKDRQYHRHVGVGGHRHPAESFVLLSQSQIGPSVPSPLKAKEESTIPGIHRSTTTLGLQTPSRSSHTSTSSSKSSTTKQNLTTSLLSLLTSRTPNDHPLCSDCAKSLQDQLQSRLEDIQRERDAYISFERNFQENKRRKASASGEALPENQDEKVKTETSGDIPLRTSVYDTFTEGEFRQLQQRKAELEAKNTDLVAELAKLEAESAAIAEEERLVAEEESLLEQEERDFLVSYQQVEEEIHGLKQQLATEKTLHLLATQTLQRLESANVYNDVFQIGHVPLNVKQPALSRTSSGNPAQHHRTSHAQAHTGQTVGTINGLRLGGRPVVDWVEINAALGIQKDKIAGHSIKLSANMGMSSIGIVGSVSGGGSAGSISSTEAEESWTKALRAVLAVLKRILVMESEADRDVEGP</sequence>
<evidence type="ECO:0000313" key="1">
    <source>
        <dbReference type="EMBL" id="KAJ9123486.1"/>
    </source>
</evidence>
<comment type="caution">
    <text evidence="1">The sequence shown here is derived from an EMBL/GenBank/DDBJ whole genome shotgun (WGS) entry which is preliminary data.</text>
</comment>
<dbReference type="Proteomes" id="UP001234202">
    <property type="component" value="Unassembled WGS sequence"/>
</dbReference>
<keyword evidence="2" id="KW-1185">Reference proteome</keyword>